<evidence type="ECO:0000313" key="2">
    <source>
        <dbReference type="Proteomes" id="UP000319143"/>
    </source>
</evidence>
<name>A0A5C6E3R9_9BACT</name>
<protein>
    <submittedName>
        <fullName evidence="1">Uncharacterized protein</fullName>
    </submittedName>
</protein>
<organism evidence="1 2">
    <name type="scientific">Novipirellula artificiosorum</name>
    <dbReference type="NCBI Taxonomy" id="2528016"/>
    <lineage>
        <taxon>Bacteria</taxon>
        <taxon>Pseudomonadati</taxon>
        <taxon>Planctomycetota</taxon>
        <taxon>Planctomycetia</taxon>
        <taxon>Pirellulales</taxon>
        <taxon>Pirellulaceae</taxon>
        <taxon>Novipirellula</taxon>
    </lineage>
</organism>
<comment type="caution">
    <text evidence="1">The sequence shown here is derived from an EMBL/GenBank/DDBJ whole genome shotgun (WGS) entry which is preliminary data.</text>
</comment>
<evidence type="ECO:0000313" key="1">
    <source>
        <dbReference type="EMBL" id="TWU42086.1"/>
    </source>
</evidence>
<dbReference type="AlphaFoldDB" id="A0A5C6E3R9"/>
<proteinExistence type="predicted"/>
<dbReference type="EMBL" id="SJPV01000001">
    <property type="protein sequence ID" value="TWU42086.1"/>
    <property type="molecule type" value="Genomic_DNA"/>
</dbReference>
<reference evidence="1 2" key="1">
    <citation type="submission" date="2019-02" db="EMBL/GenBank/DDBJ databases">
        <title>Deep-cultivation of Planctomycetes and their phenomic and genomic characterization uncovers novel biology.</title>
        <authorList>
            <person name="Wiegand S."/>
            <person name="Jogler M."/>
            <person name="Boedeker C."/>
            <person name="Pinto D."/>
            <person name="Vollmers J."/>
            <person name="Rivas-Marin E."/>
            <person name="Kohn T."/>
            <person name="Peeters S.H."/>
            <person name="Heuer A."/>
            <person name="Rast P."/>
            <person name="Oberbeckmann S."/>
            <person name="Bunk B."/>
            <person name="Jeske O."/>
            <person name="Meyerdierks A."/>
            <person name="Storesund J.E."/>
            <person name="Kallscheuer N."/>
            <person name="Luecker S."/>
            <person name="Lage O.M."/>
            <person name="Pohl T."/>
            <person name="Merkel B.J."/>
            <person name="Hornburger P."/>
            <person name="Mueller R.-W."/>
            <person name="Bruemmer F."/>
            <person name="Labrenz M."/>
            <person name="Spormann A.M."/>
            <person name="Op Den Camp H."/>
            <person name="Overmann J."/>
            <person name="Amann R."/>
            <person name="Jetten M.S.M."/>
            <person name="Mascher T."/>
            <person name="Medema M.H."/>
            <person name="Devos D.P."/>
            <person name="Kaster A.-K."/>
            <person name="Ovreas L."/>
            <person name="Rohde M."/>
            <person name="Galperin M.Y."/>
            <person name="Jogler C."/>
        </authorList>
    </citation>
    <scope>NUCLEOTIDE SEQUENCE [LARGE SCALE GENOMIC DNA]</scope>
    <source>
        <strain evidence="1 2">Poly41</strain>
    </source>
</reference>
<gene>
    <name evidence="1" type="ORF">Poly41_03820</name>
</gene>
<dbReference type="Proteomes" id="UP000319143">
    <property type="component" value="Unassembled WGS sequence"/>
</dbReference>
<accession>A0A5C6E3R9</accession>
<keyword evidence="2" id="KW-1185">Reference proteome</keyword>
<sequence length="81" mass="9099">MSSAAIVFFRALSADVRLLKLARRSLLGIHLSVQDGKCFWFYLESINPSACVSHRGKTLIEVGKLRKRSASPPSFVHWLVQ</sequence>